<evidence type="ECO:0000313" key="6">
    <source>
        <dbReference type="EMBL" id="KAF2161961.1"/>
    </source>
</evidence>
<dbReference type="InterPro" id="IPR013088">
    <property type="entry name" value="Znf_NHR/GATA"/>
</dbReference>
<dbReference type="Gene3D" id="3.30.50.10">
    <property type="entry name" value="Erythroid Transcription Factor GATA-1, subunit A"/>
    <property type="match status" value="1"/>
</dbReference>
<dbReference type="InterPro" id="IPR009072">
    <property type="entry name" value="Histone-fold"/>
</dbReference>
<dbReference type="PROSITE" id="PS50090">
    <property type="entry name" value="MYB_LIKE"/>
    <property type="match status" value="4"/>
</dbReference>
<feature type="compositionally biased region" description="Acidic residues" evidence="2">
    <location>
        <begin position="541"/>
        <end position="550"/>
    </location>
</feature>
<feature type="region of interest" description="Disordered" evidence="2">
    <location>
        <begin position="1193"/>
        <end position="1258"/>
    </location>
</feature>
<feature type="compositionally biased region" description="Low complexity" evidence="2">
    <location>
        <begin position="1343"/>
        <end position="1361"/>
    </location>
</feature>
<feature type="domain" description="Myb-like" evidence="3">
    <location>
        <begin position="883"/>
        <end position="925"/>
    </location>
</feature>
<dbReference type="GO" id="GO:0000978">
    <property type="term" value="F:RNA polymerase II cis-regulatory region sequence-specific DNA binding"/>
    <property type="evidence" value="ECO:0007669"/>
    <property type="project" value="TreeGrafter"/>
</dbReference>
<feature type="compositionally biased region" description="Polar residues" evidence="2">
    <location>
        <begin position="1162"/>
        <end position="1175"/>
    </location>
</feature>
<feature type="compositionally biased region" description="Basic and acidic residues" evidence="2">
    <location>
        <begin position="1"/>
        <end position="10"/>
    </location>
</feature>
<feature type="region of interest" description="Disordered" evidence="2">
    <location>
        <begin position="1099"/>
        <end position="1177"/>
    </location>
</feature>
<gene>
    <name evidence="6" type="ORF">M409DRAFT_58730</name>
</gene>
<feature type="region of interest" description="Disordered" evidence="2">
    <location>
        <begin position="1580"/>
        <end position="1629"/>
    </location>
</feature>
<dbReference type="GO" id="GO:0046982">
    <property type="term" value="F:protein heterodimerization activity"/>
    <property type="evidence" value="ECO:0007669"/>
    <property type="project" value="InterPro"/>
</dbReference>
<feature type="compositionally biased region" description="Basic residues" evidence="2">
    <location>
        <begin position="143"/>
        <end position="156"/>
    </location>
</feature>
<dbReference type="Proteomes" id="UP000799537">
    <property type="component" value="Unassembled WGS sequence"/>
</dbReference>
<dbReference type="SMART" id="SM00717">
    <property type="entry name" value="SANT"/>
    <property type="match status" value="5"/>
</dbReference>
<feature type="domain" description="Myb-like" evidence="3">
    <location>
        <begin position="724"/>
        <end position="766"/>
    </location>
</feature>
<feature type="compositionally biased region" description="Pro residues" evidence="2">
    <location>
        <begin position="296"/>
        <end position="307"/>
    </location>
</feature>
<organism evidence="6 7">
    <name type="scientific">Zasmidium cellare ATCC 36951</name>
    <dbReference type="NCBI Taxonomy" id="1080233"/>
    <lineage>
        <taxon>Eukaryota</taxon>
        <taxon>Fungi</taxon>
        <taxon>Dikarya</taxon>
        <taxon>Ascomycota</taxon>
        <taxon>Pezizomycotina</taxon>
        <taxon>Dothideomycetes</taxon>
        <taxon>Dothideomycetidae</taxon>
        <taxon>Mycosphaerellales</taxon>
        <taxon>Mycosphaerellaceae</taxon>
        <taxon>Zasmidium</taxon>
    </lineage>
</organism>
<dbReference type="PROSITE" id="PS51294">
    <property type="entry name" value="HTH_MYB"/>
    <property type="match status" value="1"/>
</dbReference>
<dbReference type="InterPro" id="IPR000679">
    <property type="entry name" value="Znf_GATA"/>
</dbReference>
<dbReference type="SMART" id="SM00401">
    <property type="entry name" value="ZnF_GATA"/>
    <property type="match status" value="1"/>
</dbReference>
<feature type="region of interest" description="Disordered" evidence="2">
    <location>
        <begin position="1"/>
        <end position="31"/>
    </location>
</feature>
<feature type="compositionally biased region" description="Polar residues" evidence="2">
    <location>
        <begin position="1198"/>
        <end position="1208"/>
    </location>
</feature>
<feature type="region of interest" description="Disordered" evidence="2">
    <location>
        <begin position="69"/>
        <end position="160"/>
    </location>
</feature>
<dbReference type="SUPFAM" id="SSF46689">
    <property type="entry name" value="Homeodomain-like"/>
    <property type="match status" value="4"/>
</dbReference>
<feature type="region of interest" description="Disordered" evidence="2">
    <location>
        <begin position="181"/>
        <end position="208"/>
    </location>
</feature>
<dbReference type="GO" id="GO:0008270">
    <property type="term" value="F:zinc ion binding"/>
    <property type="evidence" value="ECO:0007669"/>
    <property type="project" value="UniProtKB-KW"/>
</dbReference>
<dbReference type="InterPro" id="IPR050560">
    <property type="entry name" value="MYB_TF"/>
</dbReference>
<evidence type="ECO:0000259" key="5">
    <source>
        <dbReference type="PROSITE" id="PS51294"/>
    </source>
</evidence>
<feature type="compositionally biased region" description="Polar residues" evidence="2">
    <location>
        <begin position="197"/>
        <end position="208"/>
    </location>
</feature>
<feature type="compositionally biased region" description="Low complexity" evidence="2">
    <location>
        <begin position="1835"/>
        <end position="1846"/>
    </location>
</feature>
<dbReference type="GO" id="GO:0005634">
    <property type="term" value="C:nucleus"/>
    <property type="evidence" value="ECO:0007669"/>
    <property type="project" value="InterPro"/>
</dbReference>
<keyword evidence="1" id="KW-0479">Metal-binding</keyword>
<dbReference type="SUPFAM" id="SSF57716">
    <property type="entry name" value="Glucocorticoid receptor-like (DNA-binding domain)"/>
    <property type="match status" value="1"/>
</dbReference>
<feature type="region of interest" description="Disordered" evidence="2">
    <location>
        <begin position="252"/>
        <end position="362"/>
    </location>
</feature>
<feature type="compositionally biased region" description="Basic and acidic residues" evidence="2">
    <location>
        <begin position="18"/>
        <end position="31"/>
    </location>
</feature>
<dbReference type="InterPro" id="IPR001005">
    <property type="entry name" value="SANT/Myb"/>
</dbReference>
<feature type="region of interest" description="Disordered" evidence="2">
    <location>
        <begin position="1324"/>
        <end position="1470"/>
    </location>
</feature>
<keyword evidence="1" id="KW-0863">Zinc-finger</keyword>
<accession>A0A6A6C4J9</accession>
<evidence type="ECO:0008006" key="8">
    <source>
        <dbReference type="Google" id="ProtNLM"/>
    </source>
</evidence>
<feature type="domain" description="HTH myb-type" evidence="5">
    <location>
        <begin position="1039"/>
        <end position="1088"/>
    </location>
</feature>
<feature type="compositionally biased region" description="Polar residues" evidence="2">
    <location>
        <begin position="1449"/>
        <end position="1468"/>
    </location>
</feature>
<evidence type="ECO:0000259" key="4">
    <source>
        <dbReference type="PROSITE" id="PS50114"/>
    </source>
</evidence>
<keyword evidence="7" id="KW-1185">Reference proteome</keyword>
<keyword evidence="1" id="KW-0862">Zinc</keyword>
<proteinExistence type="predicted"/>
<feature type="compositionally biased region" description="Basic and acidic residues" evidence="2">
    <location>
        <begin position="551"/>
        <end position="562"/>
    </location>
</feature>
<reference evidence="6" key="1">
    <citation type="journal article" date="2020" name="Stud. Mycol.">
        <title>101 Dothideomycetes genomes: a test case for predicting lifestyles and emergence of pathogens.</title>
        <authorList>
            <person name="Haridas S."/>
            <person name="Albert R."/>
            <person name="Binder M."/>
            <person name="Bloem J."/>
            <person name="Labutti K."/>
            <person name="Salamov A."/>
            <person name="Andreopoulos B."/>
            <person name="Baker S."/>
            <person name="Barry K."/>
            <person name="Bills G."/>
            <person name="Bluhm B."/>
            <person name="Cannon C."/>
            <person name="Castanera R."/>
            <person name="Culley D."/>
            <person name="Daum C."/>
            <person name="Ezra D."/>
            <person name="Gonzalez J."/>
            <person name="Henrissat B."/>
            <person name="Kuo A."/>
            <person name="Liang C."/>
            <person name="Lipzen A."/>
            <person name="Lutzoni F."/>
            <person name="Magnuson J."/>
            <person name="Mondo S."/>
            <person name="Nolan M."/>
            <person name="Ohm R."/>
            <person name="Pangilinan J."/>
            <person name="Park H.-J."/>
            <person name="Ramirez L."/>
            <person name="Alfaro M."/>
            <person name="Sun H."/>
            <person name="Tritt A."/>
            <person name="Yoshinaga Y."/>
            <person name="Zwiers L.-H."/>
            <person name="Turgeon B."/>
            <person name="Goodwin S."/>
            <person name="Spatafora J."/>
            <person name="Crous P."/>
            <person name="Grigoriev I."/>
        </authorList>
    </citation>
    <scope>NUCLEOTIDE SEQUENCE</scope>
    <source>
        <strain evidence="6">ATCC 36951</strain>
    </source>
</reference>
<dbReference type="GO" id="GO:0042393">
    <property type="term" value="F:histone binding"/>
    <property type="evidence" value="ECO:0007669"/>
    <property type="project" value="InterPro"/>
</dbReference>
<feature type="region of interest" description="Disordered" evidence="2">
    <location>
        <begin position="474"/>
        <end position="562"/>
    </location>
</feature>
<feature type="domain" description="Myb-like" evidence="3">
    <location>
        <begin position="1039"/>
        <end position="1084"/>
    </location>
</feature>
<dbReference type="CDD" id="cd00167">
    <property type="entry name" value="SANT"/>
    <property type="match status" value="4"/>
</dbReference>
<evidence type="ECO:0000256" key="1">
    <source>
        <dbReference type="PROSITE-ProRule" id="PRU00094"/>
    </source>
</evidence>
<name>A0A6A6C4J9_ZASCE</name>
<dbReference type="EMBL" id="ML993616">
    <property type="protein sequence ID" value="KAF2161961.1"/>
    <property type="molecule type" value="Genomic_DNA"/>
</dbReference>
<dbReference type="InterPro" id="IPR009057">
    <property type="entry name" value="Homeodomain-like_sf"/>
</dbReference>
<feature type="compositionally biased region" description="Polar residues" evidence="2">
    <location>
        <begin position="1673"/>
        <end position="1687"/>
    </location>
</feature>
<dbReference type="Pfam" id="PF00249">
    <property type="entry name" value="Myb_DNA-binding"/>
    <property type="match status" value="1"/>
</dbReference>
<dbReference type="PROSITE" id="PS50114">
    <property type="entry name" value="GATA_ZN_FINGER_2"/>
    <property type="match status" value="1"/>
</dbReference>
<sequence>MDRRNERDESSGEESEVDDLRQLELDRNHNDQKLKSRFEHIFRKYEHDFEGIGDEIEIDSGDIVVDNGHLQHMRHEADPGKSASSRFVKTFQEKLGYEDENSSEEDEEDEDDDGTEDDEDEESVSDERSETPAYRHSPAHAASHQRQRRLSPRKAMRAFGDLARPAPRLAHLLVGEGTPQPAMATAASLENQDDSSIESISGTSTPTNVLSKVPGLQESIHALQPRAKRSDVGPEAIEALGVSIANQLAQLMAGPSKSKRKEARAKERKAAKQSVWDYPELAPRPRKKRRRSPSPIALPLPSSPAPGSPGEESLWAPEGSVRPSKRSRREQEQPQARPAVTRSKRLQLPSSGAGTSRKEVRRCWNCSLTSTPGWQKGPHGQDLCESCARYYLHNRRMKPFDSPTPSADEQDEETREYRDVRNTQEHSRSRRRQATPPVEVVPVPNTTRVQTDGNADEHDNVRGTQILEPAGSYFYRPIPTNVPDPDPNVQHHSGPSTAQSRMATDDAHRQQHQPENTSSRYPQRISNSPIASETSDRDSGQDESEEEPPNDDSRSRQSDRHLRNSRATLHEQYEGTQDHEWARDHVIDVAREETAQFRAVPQHQAQSADRAVTLAAEGSQTGVQSEGGYLANTSRTLITSPSRKKGYFSIEEDILIIRLKEQEKLTWDEITPYFPHRSPYAVSGRYTRELKFGRNPARDWLEAQAEANPNDEGPDPVLREDLAWNENQDELLLELREDQELEWHEIASLLPGHSPEAVEERYELLAQRGMEQHQQKYNLPTLKSEDYADAEEKVANWMLYFSPEEDALIVRLREVEGLQWSEIGKQLRSRPLASIQRRYSRSLAPQVRKVTPTSKHDVVKGSMEDRLLAVDPRLSGIAGAALYSPEEDRLIKTMKDDYWLSWEVIAQRLPGRTADAARHRYEYKYGAEAEAARQEAERLATIAARQSKYSQPAPYPGMGVIEFNAPPSVPPPAASTAVPIRASGHKVIRPRSTAPRIPPLHPSRQQSFNNMAVVSESLDTTAVLPKSPQKKSKAGPGSRTPFTEDEDDAILQLREMRGLSWEDIAMQLPGRSVNSISSRYADTIRPARAVTSRVVLDPTTTANSSQLPARPVQQTAAASTPTQPNAQQPASSQRPQHMFPVSASSGRQEQGKNKSGPPRKSLPSTLPSASRSQNPLLRKALDNSLRRRSDMGSAAMSFDQNGNPSKTTSSRDSETPSQQLLQEMASSLQTPSPTDRTRATAAPPAAQDESSSESSEVGDDQMYQNLMHAATKFAIQQKNPALFSRVKEIFEKNPDDDRLHQLLGLASTSSASTSDMLSAFEHIVDPSPAGRGEKRLLQSRATQSQSGEAAPASQQPPATSQRLPVRTPTRPPASQLNGSDFTSAATSVAGRHKTTTAARLEEANAVQHGEQRQDTRSQQPNSTRRPRRAAFNDASRRNAELFALPVENNGETSATRVETSNAPSSSRSRAIDTDMFTDQEPSASPKNDQGALVFVPEGKKVRGRPRRSDLDWSPHESILKVFKTDHRDFMPLKDIYAAVEADHVPDGNWKLAVRTALNKKPSFERVVDEGRSGWRLVHEGEVTQDGNRGGPSVSFSQESAPASRPSRRNVRFNSNGDDPYVPEDNESSFVTDADETIVVNVAPKQRRIMSNINARDANDTSADDGTIDELSSPAKSSGQLSSPGQQTSRRETPMKSILKNGGTSRKETPRVIEIANSDDEDELSPSASLHEVDELDLLTSPPSRRGSLNVLPTSDINRDPLSSDAAEPVVKSSSSKRTRDPKAAAVPSSSPLFMKPRTPASALPKKLVTPRPSTSRLSQLMKETPVRAQSPIFMSRSASVASARRSSLGKRVVETPVREVDSDEDELA</sequence>
<dbReference type="Gene3D" id="1.10.10.60">
    <property type="entry name" value="Homeodomain-like"/>
    <property type="match status" value="3"/>
</dbReference>
<dbReference type="InterPro" id="IPR018465">
    <property type="entry name" value="Scm3/HJURP"/>
</dbReference>
<feature type="domain" description="GATA-type" evidence="4">
    <location>
        <begin position="357"/>
        <end position="415"/>
    </location>
</feature>
<feature type="compositionally biased region" description="Polar residues" evidence="2">
    <location>
        <begin position="490"/>
        <end position="502"/>
    </location>
</feature>
<feature type="compositionally biased region" description="Polar residues" evidence="2">
    <location>
        <begin position="1372"/>
        <end position="1386"/>
    </location>
</feature>
<dbReference type="Pfam" id="PF10384">
    <property type="entry name" value="Scm3"/>
    <property type="match status" value="1"/>
</dbReference>
<dbReference type="GeneID" id="54567259"/>
<dbReference type="PANTHER" id="PTHR45614">
    <property type="entry name" value="MYB PROTEIN-RELATED"/>
    <property type="match status" value="1"/>
</dbReference>
<evidence type="ECO:0000313" key="7">
    <source>
        <dbReference type="Proteomes" id="UP000799537"/>
    </source>
</evidence>
<feature type="compositionally biased region" description="Acidic residues" evidence="2">
    <location>
        <begin position="98"/>
        <end position="124"/>
    </location>
</feature>
<dbReference type="Gene3D" id="1.10.20.10">
    <property type="entry name" value="Histone, subunit A"/>
    <property type="match status" value="1"/>
</dbReference>
<dbReference type="GO" id="GO:0000981">
    <property type="term" value="F:DNA-binding transcription factor activity, RNA polymerase II-specific"/>
    <property type="evidence" value="ECO:0007669"/>
    <property type="project" value="TreeGrafter"/>
</dbReference>
<dbReference type="InterPro" id="IPR017930">
    <property type="entry name" value="Myb_dom"/>
</dbReference>
<dbReference type="RefSeq" id="XP_033662850.1">
    <property type="nucleotide sequence ID" value="XM_033813987.1"/>
</dbReference>
<dbReference type="OrthoDB" id="2420608at2759"/>
<feature type="compositionally biased region" description="Low complexity" evidence="2">
    <location>
        <begin position="1230"/>
        <end position="1246"/>
    </location>
</feature>
<feature type="compositionally biased region" description="Polar residues" evidence="2">
    <location>
        <begin position="513"/>
        <end position="533"/>
    </location>
</feature>
<feature type="compositionally biased region" description="Polar residues" evidence="2">
    <location>
        <begin position="1099"/>
        <end position="1135"/>
    </location>
</feature>
<feature type="compositionally biased region" description="Polar residues" evidence="2">
    <location>
        <begin position="1215"/>
        <end position="1229"/>
    </location>
</feature>
<evidence type="ECO:0000259" key="3">
    <source>
        <dbReference type="PROSITE" id="PS50090"/>
    </source>
</evidence>
<feature type="region of interest" description="Disordered" evidence="2">
    <location>
        <begin position="396"/>
        <end position="461"/>
    </location>
</feature>
<protein>
    <recommendedName>
        <fullName evidence="8">GATA-type domain-containing protein</fullName>
    </recommendedName>
</protein>
<feature type="compositionally biased region" description="Basic and acidic residues" evidence="2">
    <location>
        <begin position="1851"/>
        <end position="1860"/>
    </location>
</feature>
<evidence type="ECO:0000256" key="2">
    <source>
        <dbReference type="SAM" id="MobiDB-lite"/>
    </source>
</evidence>
<feature type="compositionally biased region" description="Basic and acidic residues" evidence="2">
    <location>
        <begin position="415"/>
        <end position="427"/>
    </location>
</feature>
<dbReference type="Pfam" id="PF13921">
    <property type="entry name" value="Myb_DNA-bind_6"/>
    <property type="match status" value="2"/>
</dbReference>
<feature type="domain" description="Myb-like" evidence="3">
    <location>
        <begin position="640"/>
        <end position="690"/>
    </location>
</feature>
<feature type="region of interest" description="Disordered" evidence="2">
    <location>
        <begin position="1020"/>
        <end position="1047"/>
    </location>
</feature>
<feature type="region of interest" description="Disordered" evidence="2">
    <location>
        <begin position="1650"/>
        <end position="1868"/>
    </location>
</feature>